<dbReference type="PANTHER" id="PTHR36832:SF2">
    <property type="entry name" value="INTEGRAL MEMBRANE PROTEIN"/>
    <property type="match status" value="1"/>
</dbReference>
<feature type="transmembrane region" description="Helical" evidence="1">
    <location>
        <begin position="21"/>
        <end position="45"/>
    </location>
</feature>
<name>A0ABV1NVW4_9ACTN</name>
<evidence type="ECO:0000313" key="2">
    <source>
        <dbReference type="EMBL" id="MEQ7846656.1"/>
    </source>
</evidence>
<feature type="transmembrane region" description="Helical" evidence="1">
    <location>
        <begin position="65"/>
        <end position="81"/>
    </location>
</feature>
<organism evidence="2 3">
    <name type="scientific">Nocardioides kribbensis</name>
    <dbReference type="NCBI Taxonomy" id="305517"/>
    <lineage>
        <taxon>Bacteria</taxon>
        <taxon>Bacillati</taxon>
        <taxon>Actinomycetota</taxon>
        <taxon>Actinomycetes</taxon>
        <taxon>Propionibacteriales</taxon>
        <taxon>Nocardioidaceae</taxon>
        <taxon>Nocardioides</taxon>
    </lineage>
</organism>
<protein>
    <submittedName>
        <fullName evidence="2">ABC-2 family transporter protein</fullName>
    </submittedName>
</protein>
<feature type="transmembrane region" description="Helical" evidence="1">
    <location>
        <begin position="182"/>
        <end position="211"/>
    </location>
</feature>
<keyword evidence="1" id="KW-0812">Transmembrane</keyword>
<reference evidence="2 3" key="1">
    <citation type="submission" date="2024-02" db="EMBL/GenBank/DDBJ databases">
        <title>Full genome sequence of Nocardioides kribbensis.</title>
        <authorList>
            <person name="Poletto B.L."/>
            <person name="Silva G."/>
            <person name="Galante D."/>
            <person name="Campos K.R."/>
            <person name="Santos M.B.N."/>
            <person name="Sacchi C.T."/>
        </authorList>
    </citation>
    <scope>NUCLEOTIDE SEQUENCE [LARGE SCALE GENOMIC DNA]</scope>
    <source>
        <strain evidence="2 3">O4R</strain>
    </source>
</reference>
<dbReference type="Proteomes" id="UP001482520">
    <property type="component" value="Unassembled WGS sequence"/>
</dbReference>
<keyword evidence="3" id="KW-1185">Reference proteome</keyword>
<feature type="transmembrane region" description="Helical" evidence="1">
    <location>
        <begin position="146"/>
        <end position="175"/>
    </location>
</feature>
<keyword evidence="1" id="KW-0472">Membrane</keyword>
<evidence type="ECO:0000313" key="3">
    <source>
        <dbReference type="Proteomes" id="UP001482520"/>
    </source>
</evidence>
<dbReference type="EMBL" id="JBEGDP010000003">
    <property type="protein sequence ID" value="MEQ7846656.1"/>
    <property type="molecule type" value="Genomic_DNA"/>
</dbReference>
<comment type="caution">
    <text evidence="2">The sequence shown here is derived from an EMBL/GenBank/DDBJ whole genome shotgun (WGS) entry which is preliminary data.</text>
</comment>
<accession>A0ABV1NVW4</accession>
<dbReference type="PANTHER" id="PTHR36832">
    <property type="entry name" value="SLR1174 PROTEIN-RELATED"/>
    <property type="match status" value="1"/>
</dbReference>
<dbReference type="InterPro" id="IPR010390">
    <property type="entry name" value="ABC-2_transporter-like"/>
</dbReference>
<evidence type="ECO:0000256" key="1">
    <source>
        <dbReference type="SAM" id="Phobius"/>
    </source>
</evidence>
<keyword evidence="1" id="KW-1133">Transmembrane helix</keyword>
<sequence length="268" mass="28051">MRGAGRTYWRLLVAGFRRGSTYRLAALGGLVANATFGLLKVAVLLATVEAAGGELAGYDAARMSAYIWLSQGLLGSVNLFGRTDVAERIKTGDIAVDFLRPLDVQAATITTAVGQALFALLPRGVPSVVLGALVVGMATPDHPASYALGALSVLLGIVLSWATVYVVATAGFWLVDARGLQVLYMVVSGFLAGLFVPIWLFPSWLVALAQATPFPSMLMYPVDVLSGRVEGLGALAMVAAQVGWLALVLLAGHLLTRAGRVRLEVQGG</sequence>
<gene>
    <name evidence="2" type="ORF">V6R90_05140</name>
</gene>
<dbReference type="Pfam" id="PF06182">
    <property type="entry name" value="ABC2_membrane_6"/>
    <property type="match status" value="1"/>
</dbReference>
<feature type="transmembrane region" description="Helical" evidence="1">
    <location>
        <begin position="231"/>
        <end position="255"/>
    </location>
</feature>
<proteinExistence type="predicted"/>
<dbReference type="RefSeq" id="WP_349499696.1">
    <property type="nucleotide sequence ID" value="NZ_JBEFCW010000442.1"/>
</dbReference>